<feature type="transmembrane region" description="Helical" evidence="7">
    <location>
        <begin position="148"/>
        <end position="166"/>
    </location>
</feature>
<dbReference type="AlphaFoldDB" id="A0A0K6II75"/>
<dbReference type="EMBL" id="CYHG01000002">
    <property type="protein sequence ID" value="CUB02771.1"/>
    <property type="molecule type" value="Genomic_DNA"/>
</dbReference>
<feature type="transmembrane region" description="Helical" evidence="7">
    <location>
        <begin position="55"/>
        <end position="73"/>
    </location>
</feature>
<dbReference type="Pfam" id="PF01757">
    <property type="entry name" value="Acyl_transf_3"/>
    <property type="match status" value="1"/>
</dbReference>
<keyword evidence="4 7" id="KW-0812">Transmembrane</keyword>
<feature type="domain" description="Acyltransferase 3" evidence="8">
    <location>
        <begin position="12"/>
        <end position="353"/>
    </location>
</feature>
<dbReference type="GO" id="GO:0005886">
    <property type="term" value="C:plasma membrane"/>
    <property type="evidence" value="ECO:0007669"/>
    <property type="project" value="UniProtKB-SubCell"/>
</dbReference>
<organism evidence="9 10">
    <name type="scientific">Marinomonas fungiae</name>
    <dbReference type="NCBI Taxonomy" id="1137284"/>
    <lineage>
        <taxon>Bacteria</taxon>
        <taxon>Pseudomonadati</taxon>
        <taxon>Pseudomonadota</taxon>
        <taxon>Gammaproteobacteria</taxon>
        <taxon>Oceanospirillales</taxon>
        <taxon>Oceanospirillaceae</taxon>
        <taxon>Marinomonas</taxon>
    </lineage>
</organism>
<gene>
    <name evidence="9" type="ORF">Ga0061065_102108</name>
</gene>
<reference evidence="10" key="1">
    <citation type="submission" date="2015-08" db="EMBL/GenBank/DDBJ databases">
        <authorList>
            <person name="Varghese N."/>
        </authorList>
    </citation>
    <scope>NUCLEOTIDE SEQUENCE [LARGE SCALE GENOMIC DNA]</scope>
    <source>
        <strain evidence="10">JCM 18476</strain>
    </source>
</reference>
<keyword evidence="10" id="KW-1185">Reference proteome</keyword>
<feature type="transmembrane region" description="Helical" evidence="7">
    <location>
        <begin position="171"/>
        <end position="190"/>
    </location>
</feature>
<name>A0A0K6II75_9GAMM</name>
<evidence type="ECO:0000256" key="2">
    <source>
        <dbReference type="ARBA" id="ARBA00007400"/>
    </source>
</evidence>
<feature type="transmembrane region" description="Helical" evidence="7">
    <location>
        <begin position="12"/>
        <end position="35"/>
    </location>
</feature>
<comment type="subcellular location">
    <subcellularLocation>
        <location evidence="1">Cell membrane</location>
        <topology evidence="1">Multi-pass membrane protein</topology>
    </subcellularLocation>
</comment>
<protein>
    <submittedName>
        <fullName evidence="9">Acyltransferase family</fullName>
    </submittedName>
</protein>
<dbReference type="GO" id="GO:0009246">
    <property type="term" value="P:enterobacterial common antigen biosynthetic process"/>
    <property type="evidence" value="ECO:0007669"/>
    <property type="project" value="TreeGrafter"/>
</dbReference>
<dbReference type="OrthoDB" id="6064642at2"/>
<evidence type="ECO:0000256" key="4">
    <source>
        <dbReference type="ARBA" id="ARBA00022692"/>
    </source>
</evidence>
<dbReference type="GO" id="GO:0016413">
    <property type="term" value="F:O-acetyltransferase activity"/>
    <property type="evidence" value="ECO:0007669"/>
    <property type="project" value="TreeGrafter"/>
</dbReference>
<dbReference type="RefSeq" id="WP_055461743.1">
    <property type="nucleotide sequence ID" value="NZ_CYHG01000002.1"/>
</dbReference>
<evidence type="ECO:0000313" key="10">
    <source>
        <dbReference type="Proteomes" id="UP000182769"/>
    </source>
</evidence>
<evidence type="ECO:0000256" key="5">
    <source>
        <dbReference type="ARBA" id="ARBA00022989"/>
    </source>
</evidence>
<dbReference type="STRING" id="1137284.GCA_001418205_00613"/>
<evidence type="ECO:0000259" key="8">
    <source>
        <dbReference type="Pfam" id="PF01757"/>
    </source>
</evidence>
<feature type="transmembrane region" description="Helical" evidence="7">
    <location>
        <begin position="294"/>
        <end position="316"/>
    </location>
</feature>
<keyword evidence="5 7" id="KW-1133">Transmembrane helix</keyword>
<feature type="transmembrane region" description="Helical" evidence="7">
    <location>
        <begin position="336"/>
        <end position="361"/>
    </location>
</feature>
<dbReference type="InterPro" id="IPR002656">
    <property type="entry name" value="Acyl_transf_3_dom"/>
</dbReference>
<evidence type="ECO:0000256" key="1">
    <source>
        <dbReference type="ARBA" id="ARBA00004651"/>
    </source>
</evidence>
<feature type="transmembrane region" description="Helical" evidence="7">
    <location>
        <begin position="230"/>
        <end position="250"/>
    </location>
</feature>
<keyword evidence="9" id="KW-0012">Acyltransferase</keyword>
<keyword evidence="9" id="KW-0808">Transferase</keyword>
<evidence type="ECO:0000256" key="7">
    <source>
        <dbReference type="SAM" id="Phobius"/>
    </source>
</evidence>
<proteinExistence type="inferred from homology"/>
<keyword evidence="6 7" id="KW-0472">Membrane</keyword>
<evidence type="ECO:0000313" key="9">
    <source>
        <dbReference type="EMBL" id="CUB02771.1"/>
    </source>
</evidence>
<sequence>MFFSKQDLFDSIVLIRPLLILFVCIAHLPGVNGYHSDFDQFDKIDTLFSIYIKDYLARGAVPILTVISGYLAFYSFSRRSYLDFVYGKVKRLLIPFVVWNALVFVILWVVYKALGVSIRSIEDVGSLTDIFYKWFGFNLNLPINAPTYFVRDLFVIMLAVPVFKYICRNKIIFALFMIGYARTIWGPSLLVYQGEEFSSHLLFRRDMVLFFALGYFYAMHGFSIPKVSGYSSTVSIVLLMSLGLLVSVYLSGLNPSGEDYIVIRFLFSSLFVLCAPVFLSVLLKTKNSWIGRILIFISPYSFTLFLSHMLASYVFLFFTSRVLNWRVNETFPIFEIIVYIVFYVFAVVVSAILILNAWRFLMAKKDLFRFSNKSVTSP</sequence>
<dbReference type="PANTHER" id="PTHR40074">
    <property type="entry name" value="O-ACETYLTRANSFERASE WECH"/>
    <property type="match status" value="1"/>
</dbReference>
<accession>A0A0K6II75</accession>
<feature type="transmembrane region" description="Helical" evidence="7">
    <location>
        <begin position="262"/>
        <end position="282"/>
    </location>
</feature>
<dbReference type="Proteomes" id="UP000182769">
    <property type="component" value="Unassembled WGS sequence"/>
</dbReference>
<dbReference type="PANTHER" id="PTHR40074:SF2">
    <property type="entry name" value="O-ACETYLTRANSFERASE WECH"/>
    <property type="match status" value="1"/>
</dbReference>
<evidence type="ECO:0000256" key="3">
    <source>
        <dbReference type="ARBA" id="ARBA00022475"/>
    </source>
</evidence>
<feature type="transmembrane region" description="Helical" evidence="7">
    <location>
        <begin position="202"/>
        <end position="218"/>
    </location>
</feature>
<evidence type="ECO:0000256" key="6">
    <source>
        <dbReference type="ARBA" id="ARBA00023136"/>
    </source>
</evidence>
<keyword evidence="3" id="KW-1003">Cell membrane</keyword>
<comment type="similarity">
    <text evidence="2">Belongs to the acyltransferase 3 family.</text>
</comment>
<feature type="transmembrane region" description="Helical" evidence="7">
    <location>
        <begin position="93"/>
        <end position="111"/>
    </location>
</feature>